<sequence>MVHRARQSKCVDTQADCVDTTGNCCRTGLWDSELVSIHRWTVSTPLAYCVDTQADCVDTTGYCFRTCFWDYELVSTHRESLRNPFELLCSEEDEECSELIECAVRAKVFWTVDFLDSLKLFFAIKYL</sequence>
<dbReference type="Proteomes" id="UP000652761">
    <property type="component" value="Unassembled WGS sequence"/>
</dbReference>
<dbReference type="AlphaFoldDB" id="A0A843UPI8"/>
<evidence type="ECO:0000313" key="1">
    <source>
        <dbReference type="EMBL" id="MQL81759.1"/>
    </source>
</evidence>
<organism evidence="1 2">
    <name type="scientific">Colocasia esculenta</name>
    <name type="common">Wild taro</name>
    <name type="synonym">Arum esculentum</name>
    <dbReference type="NCBI Taxonomy" id="4460"/>
    <lineage>
        <taxon>Eukaryota</taxon>
        <taxon>Viridiplantae</taxon>
        <taxon>Streptophyta</taxon>
        <taxon>Embryophyta</taxon>
        <taxon>Tracheophyta</taxon>
        <taxon>Spermatophyta</taxon>
        <taxon>Magnoliopsida</taxon>
        <taxon>Liliopsida</taxon>
        <taxon>Araceae</taxon>
        <taxon>Aroideae</taxon>
        <taxon>Colocasieae</taxon>
        <taxon>Colocasia</taxon>
    </lineage>
</organism>
<proteinExistence type="predicted"/>
<gene>
    <name evidence="1" type="ORF">Taro_014220</name>
</gene>
<protein>
    <submittedName>
        <fullName evidence="1">Uncharacterized protein</fullName>
    </submittedName>
</protein>
<evidence type="ECO:0000313" key="2">
    <source>
        <dbReference type="Proteomes" id="UP000652761"/>
    </source>
</evidence>
<name>A0A843UPI8_COLES</name>
<accession>A0A843UPI8</accession>
<reference evidence="1" key="1">
    <citation type="submission" date="2017-07" db="EMBL/GenBank/DDBJ databases">
        <title>Taro Niue Genome Assembly and Annotation.</title>
        <authorList>
            <person name="Atibalentja N."/>
            <person name="Keating K."/>
            <person name="Fields C.J."/>
        </authorList>
    </citation>
    <scope>NUCLEOTIDE SEQUENCE</scope>
    <source>
        <strain evidence="1">Niue_2</strain>
        <tissue evidence="1">Leaf</tissue>
    </source>
</reference>
<keyword evidence="2" id="KW-1185">Reference proteome</keyword>
<dbReference type="EMBL" id="NMUH01000586">
    <property type="protein sequence ID" value="MQL81759.1"/>
    <property type="molecule type" value="Genomic_DNA"/>
</dbReference>
<comment type="caution">
    <text evidence="1">The sequence shown here is derived from an EMBL/GenBank/DDBJ whole genome shotgun (WGS) entry which is preliminary data.</text>
</comment>